<accession>M2YT65</accession>
<keyword evidence="2" id="KW-1185">Reference proteome</keyword>
<dbReference type="AlphaFoldDB" id="M2YT65"/>
<dbReference type="KEGG" id="pfj:MYCFIDRAFT_197801"/>
<dbReference type="GeneID" id="19335676"/>
<evidence type="ECO:0008006" key="3">
    <source>
        <dbReference type="Google" id="ProtNLM"/>
    </source>
</evidence>
<evidence type="ECO:0000313" key="2">
    <source>
        <dbReference type="Proteomes" id="UP000016932"/>
    </source>
</evidence>
<dbReference type="Proteomes" id="UP000016932">
    <property type="component" value="Unassembled WGS sequence"/>
</dbReference>
<dbReference type="OrthoDB" id="10430011at2759"/>
<sequence length="125" mass="13764">MDAPVLTTATSTAEDYRKLYRHYISSIQPDQSSTDLSILDALIHPKVIHNSLPLGLPGYKSLIHTNIISTGTRIKISNLLVDVEERTVCARFDGDEDDTDGRLKIGEVWSVVDEGSLRRNAVEGG</sequence>
<proteinExistence type="predicted"/>
<dbReference type="RefSeq" id="XP_007928280.1">
    <property type="nucleotide sequence ID" value="XM_007930089.1"/>
</dbReference>
<dbReference type="EMBL" id="KB446560">
    <property type="protein sequence ID" value="EME80935.1"/>
    <property type="molecule type" value="Genomic_DNA"/>
</dbReference>
<protein>
    <recommendedName>
        <fullName evidence="3">SnoaL-like domain-containing protein</fullName>
    </recommendedName>
</protein>
<name>M2YT65_PSEFD</name>
<organism evidence="1 2">
    <name type="scientific">Pseudocercospora fijiensis (strain CIRAD86)</name>
    <name type="common">Black leaf streak disease fungus</name>
    <name type="synonym">Mycosphaerella fijiensis</name>
    <dbReference type="NCBI Taxonomy" id="383855"/>
    <lineage>
        <taxon>Eukaryota</taxon>
        <taxon>Fungi</taxon>
        <taxon>Dikarya</taxon>
        <taxon>Ascomycota</taxon>
        <taxon>Pezizomycotina</taxon>
        <taxon>Dothideomycetes</taxon>
        <taxon>Dothideomycetidae</taxon>
        <taxon>Mycosphaerellales</taxon>
        <taxon>Mycosphaerellaceae</taxon>
        <taxon>Pseudocercospora</taxon>
    </lineage>
</organism>
<gene>
    <name evidence="1" type="ORF">MYCFIDRAFT_197801</name>
</gene>
<dbReference type="VEuPathDB" id="FungiDB:MYCFIDRAFT_197801"/>
<evidence type="ECO:0000313" key="1">
    <source>
        <dbReference type="EMBL" id="EME80935.1"/>
    </source>
</evidence>
<dbReference type="HOGENOM" id="CLU_1993607_0_0_1"/>
<dbReference type="Gene3D" id="3.10.450.50">
    <property type="match status" value="1"/>
</dbReference>
<reference evidence="1 2" key="1">
    <citation type="journal article" date="2012" name="PLoS Pathog.">
        <title>Diverse lifestyles and strategies of plant pathogenesis encoded in the genomes of eighteen Dothideomycetes fungi.</title>
        <authorList>
            <person name="Ohm R.A."/>
            <person name="Feau N."/>
            <person name="Henrissat B."/>
            <person name="Schoch C.L."/>
            <person name="Horwitz B.A."/>
            <person name="Barry K.W."/>
            <person name="Condon B.J."/>
            <person name="Copeland A.C."/>
            <person name="Dhillon B."/>
            <person name="Glaser F."/>
            <person name="Hesse C.N."/>
            <person name="Kosti I."/>
            <person name="LaButti K."/>
            <person name="Lindquist E.A."/>
            <person name="Lucas S."/>
            <person name="Salamov A.A."/>
            <person name="Bradshaw R.E."/>
            <person name="Ciuffetti L."/>
            <person name="Hamelin R.C."/>
            <person name="Kema G.H.J."/>
            <person name="Lawrence C."/>
            <person name="Scott J.A."/>
            <person name="Spatafora J.W."/>
            <person name="Turgeon B.G."/>
            <person name="de Wit P.J.G.M."/>
            <person name="Zhong S."/>
            <person name="Goodwin S.B."/>
            <person name="Grigoriev I.V."/>
        </authorList>
    </citation>
    <scope>NUCLEOTIDE SEQUENCE [LARGE SCALE GENOMIC DNA]</scope>
    <source>
        <strain evidence="1 2">CIRAD86</strain>
    </source>
</reference>